<sequence length="231" mass="25273">MKIGILQTGRSPEELRCTHGDYDDMFKRLLGGRGFDFVTYPVLDGIFPLNIQEADGWLVTGSRHGVYEDLPWISLLEDLLRRAYAASVPIVGVCFGHQILAQALGGKVEKFTGGWSVGAQNYAIDGVGADVSLLAWHRDQITDKPNVATVVGSSAFCRFAALAYGDRAFTIQPHPEFRSDFFIDLIAARSNILPAAVAGTALNGLERETASAAIADRMEDVFKRRRRATPN</sequence>
<name>A0ABU4XB74_9HYPH</name>
<reference evidence="2 3" key="1">
    <citation type="submission" date="2023-08" db="EMBL/GenBank/DDBJ databases">
        <title>Implementing the SeqCode for naming new Mesorhizobium species isolated from Vachellia karroo root nodules.</title>
        <authorList>
            <person name="Van Lill M."/>
        </authorList>
    </citation>
    <scope>NUCLEOTIDE SEQUENCE [LARGE SCALE GENOMIC DNA]</scope>
    <source>
        <strain evidence="2 3">VK23A</strain>
    </source>
</reference>
<dbReference type="InterPro" id="IPR029062">
    <property type="entry name" value="Class_I_gatase-like"/>
</dbReference>
<keyword evidence="3" id="KW-1185">Reference proteome</keyword>
<accession>A0ABU4XB74</accession>
<dbReference type="CDD" id="cd01741">
    <property type="entry name" value="GATase1_1"/>
    <property type="match status" value="1"/>
</dbReference>
<evidence type="ECO:0000313" key="2">
    <source>
        <dbReference type="EMBL" id="MDX8471020.1"/>
    </source>
</evidence>
<dbReference type="InterPro" id="IPR044992">
    <property type="entry name" value="ChyE-like"/>
</dbReference>
<dbReference type="EC" id="3.4.-.-" evidence="2"/>
<feature type="domain" description="Glutamine amidotransferase" evidence="1">
    <location>
        <begin position="77"/>
        <end position="179"/>
    </location>
</feature>
<organism evidence="2 3">
    <name type="scientific">Mesorhizobium dulcispinae</name>
    <dbReference type="NCBI Taxonomy" id="3072316"/>
    <lineage>
        <taxon>Bacteria</taxon>
        <taxon>Pseudomonadati</taxon>
        <taxon>Pseudomonadota</taxon>
        <taxon>Alphaproteobacteria</taxon>
        <taxon>Hyphomicrobiales</taxon>
        <taxon>Phyllobacteriaceae</taxon>
        <taxon>Mesorhizobium</taxon>
    </lineage>
</organism>
<gene>
    <name evidence="2" type="ORF">RFM27_02915</name>
</gene>
<keyword evidence="2" id="KW-0315">Glutamine amidotransferase</keyword>
<dbReference type="RefSeq" id="WP_320315192.1">
    <property type="nucleotide sequence ID" value="NZ_JAVIIX010000001.1"/>
</dbReference>
<dbReference type="GO" id="GO:0016787">
    <property type="term" value="F:hydrolase activity"/>
    <property type="evidence" value="ECO:0007669"/>
    <property type="project" value="UniProtKB-KW"/>
</dbReference>
<dbReference type="Pfam" id="PF00117">
    <property type="entry name" value="GATase"/>
    <property type="match status" value="1"/>
</dbReference>
<evidence type="ECO:0000313" key="3">
    <source>
        <dbReference type="Proteomes" id="UP001271780"/>
    </source>
</evidence>
<dbReference type="Gene3D" id="3.40.50.880">
    <property type="match status" value="1"/>
</dbReference>
<dbReference type="PROSITE" id="PS51273">
    <property type="entry name" value="GATASE_TYPE_1"/>
    <property type="match status" value="1"/>
</dbReference>
<dbReference type="InterPro" id="IPR017926">
    <property type="entry name" value="GATASE"/>
</dbReference>
<evidence type="ECO:0000259" key="1">
    <source>
        <dbReference type="Pfam" id="PF00117"/>
    </source>
</evidence>
<keyword evidence="2" id="KW-0378">Hydrolase</keyword>
<dbReference type="EMBL" id="JAVIIZ010000001">
    <property type="protein sequence ID" value="MDX8471020.1"/>
    <property type="molecule type" value="Genomic_DNA"/>
</dbReference>
<comment type="caution">
    <text evidence="2">The sequence shown here is derived from an EMBL/GenBank/DDBJ whole genome shotgun (WGS) entry which is preliminary data.</text>
</comment>
<dbReference type="PANTHER" id="PTHR42695">
    <property type="entry name" value="GLUTAMINE AMIDOTRANSFERASE YLR126C-RELATED"/>
    <property type="match status" value="1"/>
</dbReference>
<dbReference type="Proteomes" id="UP001271780">
    <property type="component" value="Unassembled WGS sequence"/>
</dbReference>
<dbReference type="SUPFAM" id="SSF52317">
    <property type="entry name" value="Class I glutamine amidotransferase-like"/>
    <property type="match status" value="1"/>
</dbReference>
<dbReference type="PANTHER" id="PTHR42695:SF5">
    <property type="entry name" value="GLUTAMINE AMIDOTRANSFERASE YLR126C-RELATED"/>
    <property type="match status" value="1"/>
</dbReference>
<protein>
    <submittedName>
        <fullName evidence="2">Type 1 glutamine amidotransferase</fullName>
        <ecNumber evidence="2">3.4.-.-</ecNumber>
    </submittedName>
</protein>
<proteinExistence type="predicted"/>